<proteinExistence type="predicted"/>
<accession>A0ABZ0Y041</accession>
<gene>
    <name evidence="5" type="ORF">SR858_03415</name>
</gene>
<dbReference type="InterPro" id="IPR039425">
    <property type="entry name" value="RNA_pol_sigma-70-like"/>
</dbReference>
<keyword evidence="6" id="KW-1185">Reference proteome</keyword>
<evidence type="ECO:0000256" key="2">
    <source>
        <dbReference type="ARBA" id="ARBA00023082"/>
    </source>
</evidence>
<dbReference type="RefSeq" id="WP_019924830.1">
    <property type="nucleotide sequence ID" value="NZ_CP140152.1"/>
</dbReference>
<dbReference type="SUPFAM" id="SSF88946">
    <property type="entry name" value="Sigma2 domain of RNA polymerase sigma factors"/>
    <property type="match status" value="1"/>
</dbReference>
<keyword evidence="2" id="KW-0731">Sigma factor</keyword>
<dbReference type="Pfam" id="PF04542">
    <property type="entry name" value="Sigma70_r2"/>
    <property type="match status" value="1"/>
</dbReference>
<reference evidence="5 6" key="1">
    <citation type="submission" date="2023-11" db="EMBL/GenBank/DDBJ databases">
        <title>MicrobeMod: A computational toolkit for identifying prokaryotic methylation and restriction-modification with nanopore sequencing.</title>
        <authorList>
            <person name="Crits-Christoph A."/>
            <person name="Kang S.C."/>
            <person name="Lee H."/>
            <person name="Ostrov N."/>
        </authorList>
    </citation>
    <scope>NUCLEOTIDE SEQUENCE [LARGE SCALE GENOMIC DNA]</scope>
    <source>
        <strain evidence="5 6">ATCC 25935</strain>
    </source>
</reference>
<dbReference type="GeneID" id="43166342"/>
<keyword evidence="1" id="KW-0805">Transcription regulation</keyword>
<evidence type="ECO:0000313" key="5">
    <source>
        <dbReference type="EMBL" id="WQH05399.1"/>
    </source>
</evidence>
<evidence type="ECO:0000256" key="3">
    <source>
        <dbReference type="ARBA" id="ARBA00023163"/>
    </source>
</evidence>
<evidence type="ECO:0000313" key="6">
    <source>
        <dbReference type="Proteomes" id="UP001326110"/>
    </source>
</evidence>
<feature type="domain" description="RNA polymerase sigma-70 region 2" evidence="4">
    <location>
        <begin position="32"/>
        <end position="100"/>
    </location>
</feature>
<name>A0ABZ0Y041_9BURK</name>
<dbReference type="InterPro" id="IPR036388">
    <property type="entry name" value="WH-like_DNA-bd_sf"/>
</dbReference>
<dbReference type="PANTHER" id="PTHR43133:SF62">
    <property type="entry name" value="RNA POLYMERASE SIGMA FACTOR SIGZ"/>
    <property type="match status" value="1"/>
</dbReference>
<evidence type="ECO:0000256" key="1">
    <source>
        <dbReference type="ARBA" id="ARBA00023015"/>
    </source>
</evidence>
<sequence>MNQHDDDLALLLRSFWQPEGSAQQQRQAQQRLYQRLQGKLEALALHVVNYNEELAARAVQEAWIKIFRSASTYDSSKAGVVTWAKLITSQCAIDQLRQDYRERWMAPWPDEPPPDTACELPLPDEQADSAALRRVLARCIDELPERDGPNFRLAMQLCLDEDLSHAQMTEILAAQAPPGEQINLERVRGWIRRGKQKLDDCVRARLQPGKKGGNHAG</sequence>
<dbReference type="Gene3D" id="1.10.1740.10">
    <property type="match status" value="1"/>
</dbReference>
<dbReference type="Gene3D" id="1.10.10.10">
    <property type="entry name" value="Winged helix-like DNA-binding domain superfamily/Winged helix DNA-binding domain"/>
    <property type="match status" value="1"/>
</dbReference>
<dbReference type="Proteomes" id="UP001326110">
    <property type="component" value="Chromosome"/>
</dbReference>
<organism evidence="5 6">
    <name type="scientific">Duganella zoogloeoides</name>
    <dbReference type="NCBI Taxonomy" id="75659"/>
    <lineage>
        <taxon>Bacteria</taxon>
        <taxon>Pseudomonadati</taxon>
        <taxon>Pseudomonadota</taxon>
        <taxon>Betaproteobacteria</taxon>
        <taxon>Burkholderiales</taxon>
        <taxon>Oxalobacteraceae</taxon>
        <taxon>Telluria group</taxon>
        <taxon>Duganella</taxon>
    </lineage>
</organism>
<dbReference type="InterPro" id="IPR007627">
    <property type="entry name" value="RNA_pol_sigma70_r2"/>
</dbReference>
<keyword evidence="3" id="KW-0804">Transcription</keyword>
<dbReference type="InterPro" id="IPR014284">
    <property type="entry name" value="RNA_pol_sigma-70_dom"/>
</dbReference>
<dbReference type="InterPro" id="IPR013325">
    <property type="entry name" value="RNA_pol_sigma_r2"/>
</dbReference>
<dbReference type="PANTHER" id="PTHR43133">
    <property type="entry name" value="RNA POLYMERASE ECF-TYPE SIGMA FACTO"/>
    <property type="match status" value="1"/>
</dbReference>
<protein>
    <submittedName>
        <fullName evidence="5">Sigma-70 family RNA polymerase sigma factor</fullName>
    </submittedName>
</protein>
<dbReference type="EMBL" id="CP140152">
    <property type="protein sequence ID" value="WQH05399.1"/>
    <property type="molecule type" value="Genomic_DNA"/>
</dbReference>
<evidence type="ECO:0000259" key="4">
    <source>
        <dbReference type="Pfam" id="PF04542"/>
    </source>
</evidence>
<dbReference type="NCBIfam" id="TIGR02937">
    <property type="entry name" value="sigma70-ECF"/>
    <property type="match status" value="1"/>
</dbReference>